<sequence>MQSNHEQRTLQFGVVTVCILVLLLFASLLQGAAMGPAKEHAHVSLRLKTAGKLASDVQPSATPAVHNNPENALVLETASLYPTAKDICVATDKPGRLAKELQRWELPNVAVCSHRRLLTGQAADDIATVHWQHMYAASKTGKQISLLREHLHANFSPGFVSLPGYGGKYNAFVHLEHDMELPWAALSIWAVENAVLEPLGFQRGFLRTEIAPWNGRAVAVDSDAPVNLTTYDKWLSVTDATNATYSFLQLPQPLSGVWAATPRQLDRFIAWQLSPGSSAGSRNLSEARNSSSLQDAARAEAAAAEAILFTRPLPHGFNSSALVPFDRGSARVAASAHVLRVTNSECAKWEQLQDEGAAYLNTQPPPGLAGSKCTIGVDELLVF</sequence>
<keyword evidence="1" id="KW-0812">Transmembrane</keyword>
<dbReference type="EMBL" id="AGSI01000011">
    <property type="protein sequence ID" value="EIE21823.1"/>
    <property type="molecule type" value="Genomic_DNA"/>
</dbReference>
<keyword evidence="3" id="KW-1185">Reference proteome</keyword>
<evidence type="ECO:0000313" key="3">
    <source>
        <dbReference type="Proteomes" id="UP000007264"/>
    </source>
</evidence>
<dbReference type="RefSeq" id="XP_005646367.1">
    <property type="nucleotide sequence ID" value="XM_005646310.1"/>
</dbReference>
<dbReference type="AlphaFoldDB" id="I0YTV4"/>
<protein>
    <submittedName>
        <fullName evidence="2">Uncharacterized protein</fullName>
    </submittedName>
</protein>
<keyword evidence="1" id="KW-1133">Transmembrane helix</keyword>
<evidence type="ECO:0000256" key="1">
    <source>
        <dbReference type="SAM" id="Phobius"/>
    </source>
</evidence>
<name>I0YTV4_COCSC</name>
<proteinExistence type="predicted"/>
<dbReference type="OrthoDB" id="10500016at2759"/>
<evidence type="ECO:0000313" key="2">
    <source>
        <dbReference type="EMBL" id="EIE21823.1"/>
    </source>
</evidence>
<reference evidence="2 3" key="1">
    <citation type="journal article" date="2012" name="Genome Biol.">
        <title>The genome of the polar eukaryotic microalga coccomyxa subellipsoidea reveals traits of cold adaptation.</title>
        <authorList>
            <person name="Blanc G."/>
            <person name="Agarkova I."/>
            <person name="Grimwood J."/>
            <person name="Kuo A."/>
            <person name="Brueggeman A."/>
            <person name="Dunigan D."/>
            <person name="Gurnon J."/>
            <person name="Ladunga I."/>
            <person name="Lindquist E."/>
            <person name="Lucas S."/>
            <person name="Pangilinan J."/>
            <person name="Proschold T."/>
            <person name="Salamov A."/>
            <person name="Schmutz J."/>
            <person name="Weeks D."/>
            <person name="Yamada T."/>
            <person name="Claverie J.M."/>
            <person name="Grigoriev I."/>
            <person name="Van Etten J."/>
            <person name="Lomsadze A."/>
            <person name="Borodovsky M."/>
        </authorList>
    </citation>
    <scope>NUCLEOTIDE SEQUENCE [LARGE SCALE GENOMIC DNA]</scope>
    <source>
        <strain evidence="2 3">C-169</strain>
    </source>
</reference>
<dbReference type="GeneID" id="17039808"/>
<dbReference type="Proteomes" id="UP000007264">
    <property type="component" value="Unassembled WGS sequence"/>
</dbReference>
<dbReference type="KEGG" id="csl:COCSUDRAFT_42864"/>
<feature type="transmembrane region" description="Helical" evidence="1">
    <location>
        <begin position="12"/>
        <end position="33"/>
    </location>
</feature>
<gene>
    <name evidence="2" type="ORF">COCSUDRAFT_42864</name>
</gene>
<accession>I0YTV4</accession>
<comment type="caution">
    <text evidence="2">The sequence shown here is derived from an EMBL/GenBank/DDBJ whole genome shotgun (WGS) entry which is preliminary data.</text>
</comment>
<organism evidence="2 3">
    <name type="scientific">Coccomyxa subellipsoidea (strain C-169)</name>
    <name type="common">Green microalga</name>
    <dbReference type="NCBI Taxonomy" id="574566"/>
    <lineage>
        <taxon>Eukaryota</taxon>
        <taxon>Viridiplantae</taxon>
        <taxon>Chlorophyta</taxon>
        <taxon>core chlorophytes</taxon>
        <taxon>Trebouxiophyceae</taxon>
        <taxon>Trebouxiophyceae incertae sedis</taxon>
        <taxon>Coccomyxaceae</taxon>
        <taxon>Coccomyxa</taxon>
        <taxon>Coccomyxa subellipsoidea</taxon>
    </lineage>
</organism>
<keyword evidence="1" id="KW-0472">Membrane</keyword>